<keyword evidence="1" id="KW-1133">Transmembrane helix</keyword>
<evidence type="ECO:0000256" key="1">
    <source>
        <dbReference type="SAM" id="Phobius"/>
    </source>
</evidence>
<name>A0A7S3QRP6_DUNTE</name>
<dbReference type="EMBL" id="HBIP01010592">
    <property type="protein sequence ID" value="CAE0490856.1"/>
    <property type="molecule type" value="Transcribed_RNA"/>
</dbReference>
<sequence>MMVSPRILWVCLMGHVCISLNTCALIKFNTSLKMRELLKEVGKQRIPHNTSGTVQLFQQIQKRSNLKGLNWSSFQPHHLFYYDDGSKVPAMSDGACHALFLSGLACENDGTIVEMGTWLGASSRCLAAGLKIAGCSVDYKVLDRFQHSQLSKLAGTRYAHIKPHSVNMLDIWTETVTSIYPAQPIVVENLDNLKRTGLNLFWRRYRVQMFVIDSAKSVSSLRRQAHTVWENLVSGSVLHLMDFIKTDQVAFVASLLIPFGYLKVLHVPFGTAAWVFSVEKALPRSLFSEFLNRTHSCRYAASGFEALFDAVHEQARLYCPDSRALKFMLNALSFRKKGFLTNCRL</sequence>
<proteinExistence type="predicted"/>
<dbReference type="AlphaFoldDB" id="A0A7S3QRP6"/>
<gene>
    <name evidence="2" type="ORF">DTER00134_LOCUS5929</name>
</gene>
<accession>A0A7S3QRP6</accession>
<feature type="transmembrane region" description="Helical" evidence="1">
    <location>
        <begin position="6"/>
        <end position="26"/>
    </location>
</feature>
<keyword evidence="1" id="KW-0812">Transmembrane</keyword>
<keyword evidence="1" id="KW-0472">Membrane</keyword>
<organism evidence="2">
    <name type="scientific">Dunaliella tertiolecta</name>
    <name type="common">Green alga</name>
    <dbReference type="NCBI Taxonomy" id="3047"/>
    <lineage>
        <taxon>Eukaryota</taxon>
        <taxon>Viridiplantae</taxon>
        <taxon>Chlorophyta</taxon>
        <taxon>core chlorophytes</taxon>
        <taxon>Chlorophyceae</taxon>
        <taxon>CS clade</taxon>
        <taxon>Chlamydomonadales</taxon>
        <taxon>Dunaliellaceae</taxon>
        <taxon>Dunaliella</taxon>
    </lineage>
</organism>
<protein>
    <submittedName>
        <fullName evidence="2">Uncharacterized protein</fullName>
    </submittedName>
</protein>
<reference evidence="2" key="1">
    <citation type="submission" date="2021-01" db="EMBL/GenBank/DDBJ databases">
        <authorList>
            <person name="Corre E."/>
            <person name="Pelletier E."/>
            <person name="Niang G."/>
            <person name="Scheremetjew M."/>
            <person name="Finn R."/>
            <person name="Kale V."/>
            <person name="Holt S."/>
            <person name="Cochrane G."/>
            <person name="Meng A."/>
            <person name="Brown T."/>
            <person name="Cohen L."/>
        </authorList>
    </citation>
    <scope>NUCLEOTIDE SEQUENCE</scope>
    <source>
        <strain evidence="2">CCMP1320</strain>
    </source>
</reference>
<evidence type="ECO:0000313" key="2">
    <source>
        <dbReference type="EMBL" id="CAE0490856.1"/>
    </source>
</evidence>